<sequence>MAFFRLSECESILHSVATKFNCVTPVHHNVEKNYYMIESKDQPRKICIWEEGGDMIRVKGIDCGNEPTSHSLVAFFDKRRGVEQLYDFMHKNVYHFFVVYVHK</sequence>
<keyword evidence="2" id="KW-1185">Reference proteome</keyword>
<dbReference type="AlphaFoldDB" id="A0ABD2JWK1"/>
<evidence type="ECO:0000313" key="2">
    <source>
        <dbReference type="Proteomes" id="UP001620645"/>
    </source>
</evidence>
<comment type="caution">
    <text evidence="1">The sequence shown here is derived from an EMBL/GenBank/DDBJ whole genome shotgun (WGS) entry which is preliminary data.</text>
</comment>
<protein>
    <submittedName>
        <fullName evidence="1">Uncharacterized protein</fullName>
    </submittedName>
</protein>
<gene>
    <name evidence="1" type="ORF">niasHS_006367</name>
</gene>
<organism evidence="1 2">
    <name type="scientific">Heterodera schachtii</name>
    <name type="common">Sugarbeet cyst nematode worm</name>
    <name type="synonym">Tylenchus schachtii</name>
    <dbReference type="NCBI Taxonomy" id="97005"/>
    <lineage>
        <taxon>Eukaryota</taxon>
        <taxon>Metazoa</taxon>
        <taxon>Ecdysozoa</taxon>
        <taxon>Nematoda</taxon>
        <taxon>Chromadorea</taxon>
        <taxon>Rhabditida</taxon>
        <taxon>Tylenchina</taxon>
        <taxon>Tylenchomorpha</taxon>
        <taxon>Tylenchoidea</taxon>
        <taxon>Heteroderidae</taxon>
        <taxon>Heteroderinae</taxon>
        <taxon>Heterodera</taxon>
    </lineage>
</organism>
<proteinExistence type="predicted"/>
<dbReference type="Proteomes" id="UP001620645">
    <property type="component" value="Unassembled WGS sequence"/>
</dbReference>
<dbReference type="EMBL" id="JBICCN010000085">
    <property type="protein sequence ID" value="KAL3095016.1"/>
    <property type="molecule type" value="Genomic_DNA"/>
</dbReference>
<evidence type="ECO:0000313" key="1">
    <source>
        <dbReference type="EMBL" id="KAL3095016.1"/>
    </source>
</evidence>
<name>A0ABD2JWK1_HETSC</name>
<accession>A0ABD2JWK1</accession>
<reference evidence="1 2" key="1">
    <citation type="submission" date="2024-10" db="EMBL/GenBank/DDBJ databases">
        <authorList>
            <person name="Kim D."/>
        </authorList>
    </citation>
    <scope>NUCLEOTIDE SEQUENCE [LARGE SCALE GENOMIC DNA]</scope>
    <source>
        <strain evidence="1">Taebaek</strain>
    </source>
</reference>